<protein>
    <recommendedName>
        <fullName evidence="4">DUF4760 domain-containing protein</fullName>
    </recommendedName>
</protein>
<proteinExistence type="predicted"/>
<gene>
    <name evidence="2" type="ORF">EYC98_19820</name>
</gene>
<evidence type="ECO:0000256" key="1">
    <source>
        <dbReference type="SAM" id="Phobius"/>
    </source>
</evidence>
<keyword evidence="1" id="KW-1133">Transmembrane helix</keyword>
<keyword evidence="1" id="KW-0472">Membrane</keyword>
<accession>A0ABT3TN07</accession>
<organism evidence="2 3">
    <name type="scientific">Candidatus Litorirhabdus singularis</name>
    <dbReference type="NCBI Taxonomy" id="2518993"/>
    <lineage>
        <taxon>Bacteria</taxon>
        <taxon>Pseudomonadati</taxon>
        <taxon>Pseudomonadota</taxon>
        <taxon>Gammaproteobacteria</taxon>
        <taxon>Cellvibrionales</taxon>
        <taxon>Halieaceae</taxon>
        <taxon>Candidatus Litorirhabdus</taxon>
    </lineage>
</organism>
<name>A0ABT3TN07_9GAMM</name>
<dbReference type="EMBL" id="SHNN01000005">
    <property type="protein sequence ID" value="MCX2983116.1"/>
    <property type="molecule type" value="Genomic_DNA"/>
</dbReference>
<evidence type="ECO:0008006" key="4">
    <source>
        <dbReference type="Google" id="ProtNLM"/>
    </source>
</evidence>
<evidence type="ECO:0000313" key="2">
    <source>
        <dbReference type="EMBL" id="MCX2983116.1"/>
    </source>
</evidence>
<feature type="transmembrane region" description="Helical" evidence="1">
    <location>
        <begin position="6"/>
        <end position="27"/>
    </location>
</feature>
<dbReference type="Proteomes" id="UP001143362">
    <property type="component" value="Unassembled WGS sequence"/>
</dbReference>
<evidence type="ECO:0000313" key="3">
    <source>
        <dbReference type="Proteomes" id="UP001143362"/>
    </source>
</evidence>
<keyword evidence="1" id="KW-0812">Transmembrane</keyword>
<dbReference type="RefSeq" id="WP_279247146.1">
    <property type="nucleotide sequence ID" value="NZ_SHNN01000005.1"/>
</dbReference>
<comment type="caution">
    <text evidence="2">The sequence shown here is derived from an EMBL/GenBank/DDBJ whole genome shotgun (WGS) entry which is preliminary data.</text>
</comment>
<keyword evidence="3" id="KW-1185">Reference proteome</keyword>
<reference evidence="2" key="1">
    <citation type="submission" date="2019-02" db="EMBL/GenBank/DDBJ databases">
        <authorList>
            <person name="Li S.-H."/>
        </authorList>
    </citation>
    <scope>NUCLEOTIDE SEQUENCE</scope>
    <source>
        <strain evidence="2">IMCC14734</strain>
    </source>
</reference>
<sequence length="169" mass="19208">MSIQELGSLGELIAAIATLATLIYLALQIRQNTNSVAGATELEINKEITAWHARITADPELMLLYEKGAQNEAMNESEALRYRWLVAELIWFYEGVYRQHNRGLISETQWETVVTSILGLLGADVLRTWWEAKTAALSEDFVSYIDERRSDGTVQRWTQRSVSTEPTEE</sequence>